<gene>
    <name evidence="1" type="ORF">KK1_020932</name>
</gene>
<accession>A0A151UBH9</accession>
<proteinExistence type="predicted"/>
<evidence type="ECO:0008006" key="3">
    <source>
        <dbReference type="Google" id="ProtNLM"/>
    </source>
</evidence>
<dbReference type="AlphaFoldDB" id="A0A151UBH9"/>
<organism evidence="1 2">
    <name type="scientific">Cajanus cajan</name>
    <name type="common">Pigeon pea</name>
    <name type="synonym">Cajanus indicus</name>
    <dbReference type="NCBI Taxonomy" id="3821"/>
    <lineage>
        <taxon>Eukaryota</taxon>
        <taxon>Viridiplantae</taxon>
        <taxon>Streptophyta</taxon>
        <taxon>Embryophyta</taxon>
        <taxon>Tracheophyta</taxon>
        <taxon>Spermatophyta</taxon>
        <taxon>Magnoliopsida</taxon>
        <taxon>eudicotyledons</taxon>
        <taxon>Gunneridae</taxon>
        <taxon>Pentapetalae</taxon>
        <taxon>rosids</taxon>
        <taxon>fabids</taxon>
        <taxon>Fabales</taxon>
        <taxon>Fabaceae</taxon>
        <taxon>Papilionoideae</taxon>
        <taxon>50 kb inversion clade</taxon>
        <taxon>NPAAA clade</taxon>
        <taxon>indigoferoid/millettioid clade</taxon>
        <taxon>Phaseoleae</taxon>
        <taxon>Cajanus</taxon>
    </lineage>
</organism>
<dbReference type="EMBL" id="CM003603">
    <property type="protein sequence ID" value="KYP76680.1"/>
    <property type="molecule type" value="Genomic_DNA"/>
</dbReference>
<sequence length="52" mass="6260">MSMMGELKFFLGLQIKQIDKDIFIHQQKYTRELLLNFGMNDCKPMPTPWIRL</sequence>
<name>A0A151UBH9_CAJCA</name>
<dbReference type="Gramene" id="C.cajan_20327.t">
    <property type="protein sequence ID" value="C.cajan_20327.t.cds1"/>
    <property type="gene ID" value="C.cajan_20327"/>
</dbReference>
<dbReference type="Proteomes" id="UP000075243">
    <property type="component" value="Chromosome 1"/>
</dbReference>
<protein>
    <recommendedName>
        <fullName evidence="3">Reverse transcriptase Ty1/copia-type domain-containing protein</fullName>
    </recommendedName>
</protein>
<evidence type="ECO:0000313" key="2">
    <source>
        <dbReference type="Proteomes" id="UP000075243"/>
    </source>
</evidence>
<reference evidence="1 2" key="1">
    <citation type="journal article" date="2012" name="Nat. Biotechnol.">
        <title>Draft genome sequence of pigeonpea (Cajanus cajan), an orphan legume crop of resource-poor farmers.</title>
        <authorList>
            <person name="Varshney R.K."/>
            <person name="Chen W."/>
            <person name="Li Y."/>
            <person name="Bharti A.K."/>
            <person name="Saxena R.K."/>
            <person name="Schlueter J.A."/>
            <person name="Donoghue M.T."/>
            <person name="Azam S."/>
            <person name="Fan G."/>
            <person name="Whaley A.M."/>
            <person name="Farmer A.D."/>
            <person name="Sheridan J."/>
            <person name="Iwata A."/>
            <person name="Tuteja R."/>
            <person name="Penmetsa R.V."/>
            <person name="Wu W."/>
            <person name="Upadhyaya H.D."/>
            <person name="Yang S.P."/>
            <person name="Shah T."/>
            <person name="Saxena K.B."/>
            <person name="Michael T."/>
            <person name="McCombie W.R."/>
            <person name="Yang B."/>
            <person name="Zhang G."/>
            <person name="Yang H."/>
            <person name="Wang J."/>
            <person name="Spillane C."/>
            <person name="Cook D.R."/>
            <person name="May G.D."/>
            <person name="Xu X."/>
            <person name="Jackson S.A."/>
        </authorList>
    </citation>
    <scope>NUCLEOTIDE SEQUENCE [LARGE SCALE GENOMIC DNA]</scope>
    <source>
        <strain evidence="2">cv. Asha</strain>
    </source>
</reference>
<keyword evidence="2" id="KW-1185">Reference proteome</keyword>
<evidence type="ECO:0000313" key="1">
    <source>
        <dbReference type="EMBL" id="KYP76680.1"/>
    </source>
</evidence>